<gene>
    <name evidence="3" type="ORF">ABI_45130</name>
</gene>
<dbReference type="RefSeq" id="WP_006275287.1">
    <property type="nucleotide sequence ID" value="NZ_GL883080.1"/>
</dbReference>
<dbReference type="GO" id="GO:0009298">
    <property type="term" value="P:GDP-mannose biosynthetic process"/>
    <property type="evidence" value="ECO:0007669"/>
    <property type="project" value="TreeGrafter"/>
</dbReference>
<dbReference type="STRING" id="715226.ABI_45130"/>
<dbReference type="PANTHER" id="PTHR46390">
    <property type="entry name" value="MANNOSE-1-PHOSPHATE GUANYLYLTRANSFERASE"/>
    <property type="match status" value="1"/>
</dbReference>
<name>F4QTL6_9CAUL</name>
<dbReference type="InterPro" id="IPR005835">
    <property type="entry name" value="NTP_transferase_dom"/>
</dbReference>
<dbReference type="InterPro" id="IPR049577">
    <property type="entry name" value="GMPP_N"/>
</dbReference>
<organism evidence="3 4">
    <name type="scientific">Asticcacaulis biprosthecium C19</name>
    <dbReference type="NCBI Taxonomy" id="715226"/>
    <lineage>
        <taxon>Bacteria</taxon>
        <taxon>Pseudomonadati</taxon>
        <taxon>Pseudomonadota</taxon>
        <taxon>Alphaproteobacteria</taxon>
        <taxon>Caulobacterales</taxon>
        <taxon>Caulobacteraceae</taxon>
        <taxon>Asticcacaulis</taxon>
    </lineage>
</organism>
<keyword evidence="4" id="KW-1185">Reference proteome</keyword>
<dbReference type="InterPro" id="IPR051161">
    <property type="entry name" value="Mannose-6P_isomerase_type2"/>
</dbReference>
<dbReference type="HOGENOM" id="CLU_035527_0_0_5"/>
<evidence type="ECO:0000313" key="4">
    <source>
        <dbReference type="Proteomes" id="UP000006512"/>
    </source>
</evidence>
<dbReference type="AlphaFoldDB" id="F4QTL6"/>
<dbReference type="PANTHER" id="PTHR46390:SF1">
    <property type="entry name" value="MANNOSE-1-PHOSPHATE GUANYLYLTRANSFERASE"/>
    <property type="match status" value="1"/>
</dbReference>
<dbReference type="EMBL" id="GL883080">
    <property type="protein sequence ID" value="EGF90086.1"/>
    <property type="molecule type" value="Genomic_DNA"/>
</dbReference>
<dbReference type="Gene3D" id="3.90.550.10">
    <property type="entry name" value="Spore Coat Polysaccharide Biosynthesis Protein SpsA, Chain A"/>
    <property type="match status" value="1"/>
</dbReference>
<feature type="domain" description="Nucleotidyl transferase" evidence="1">
    <location>
        <begin position="7"/>
        <end position="285"/>
    </location>
</feature>
<dbReference type="eggNOG" id="COG0836">
    <property type="taxonomic scope" value="Bacteria"/>
</dbReference>
<evidence type="ECO:0000259" key="1">
    <source>
        <dbReference type="Pfam" id="PF00483"/>
    </source>
</evidence>
<dbReference type="InterPro" id="IPR029044">
    <property type="entry name" value="Nucleotide-diphossugar_trans"/>
</dbReference>
<accession>F4QTL6</accession>
<dbReference type="Proteomes" id="UP000006512">
    <property type="component" value="Unassembled WGS sequence"/>
</dbReference>
<dbReference type="OrthoDB" id="9806359at2"/>
<evidence type="ECO:0000259" key="2">
    <source>
        <dbReference type="Pfam" id="PF22640"/>
    </source>
</evidence>
<dbReference type="GO" id="GO:0004475">
    <property type="term" value="F:mannose-1-phosphate guanylyltransferase (GTP) activity"/>
    <property type="evidence" value="ECO:0007669"/>
    <property type="project" value="InterPro"/>
</dbReference>
<protein>
    <submittedName>
        <fullName evidence="3">Alginate biosynthesis protein algA</fullName>
    </submittedName>
</protein>
<dbReference type="SUPFAM" id="SSF53448">
    <property type="entry name" value="Nucleotide-diphospho-sugar transferases"/>
    <property type="match status" value="1"/>
</dbReference>
<sequence length="358" mass="37700">MPTQILPVIMSGGSGTRLWPLSTPTAPKQFHALATANTMIQETVLRLTGDGFLAPVAICGRSHFDLVTAQLEAIEQAPQEVILEPFGRNTAAVAAMAALSGLALAPDALILMVPADHVIAQPAAFHDAVLAAGETARTRIVTFGIQPSHAETGFGYIERGAELSPGHYEIARFLEKPDLATATQYVAGGAHVWNAGIFLFAPQVMLEELELHAPAVLAACRTAYAAARRRGVAVELDDGLFGQVPSISIDYAVMEHTTRSAVVPCDIGWADVGGFRELWRLADKDPHGNHVKGDAILIDAQNCLIRNDGGPIVAVIDMADIMVVSTPSGILISPLSRAQDVKKAAEAAKSFLAAAAAP</sequence>
<reference evidence="4" key="1">
    <citation type="submission" date="2011-03" db="EMBL/GenBank/DDBJ databases">
        <title>Draft genome sequence of Brevundimonas diminuta.</title>
        <authorList>
            <person name="Brown P.J.B."/>
            <person name="Buechlein A."/>
            <person name="Hemmerich C."/>
            <person name="Brun Y.V."/>
        </authorList>
    </citation>
    <scope>NUCLEOTIDE SEQUENCE [LARGE SCALE GENOMIC DNA]</scope>
    <source>
        <strain evidence="4">C19</strain>
    </source>
</reference>
<dbReference type="CDD" id="cd02509">
    <property type="entry name" value="GDP-M1P_Guanylyltransferase"/>
    <property type="match status" value="1"/>
</dbReference>
<dbReference type="Pfam" id="PF00483">
    <property type="entry name" value="NTP_transferase"/>
    <property type="match status" value="1"/>
</dbReference>
<evidence type="ECO:0000313" key="3">
    <source>
        <dbReference type="EMBL" id="EGF90086.1"/>
    </source>
</evidence>
<proteinExistence type="predicted"/>
<feature type="domain" description="MannoseP isomerase/GMP-like beta-helix" evidence="2">
    <location>
        <begin position="293"/>
        <end position="343"/>
    </location>
</feature>
<dbReference type="Pfam" id="PF22640">
    <property type="entry name" value="ManC_GMP_beta-helix"/>
    <property type="match status" value="1"/>
</dbReference>
<dbReference type="SUPFAM" id="SSF159283">
    <property type="entry name" value="Guanosine diphospho-D-mannose pyrophosphorylase/mannose-6-phosphate isomerase linker domain"/>
    <property type="match status" value="1"/>
</dbReference>
<dbReference type="InterPro" id="IPR054566">
    <property type="entry name" value="ManC/GMP-like_b-helix"/>
</dbReference>